<reference evidence="1 2" key="1">
    <citation type="submission" date="2019-02" db="EMBL/GenBank/DDBJ databases">
        <title>Genomic Encyclopedia of Type Strains, Phase IV (KMG-IV): sequencing the most valuable type-strain genomes for metagenomic binning, comparative biology and taxonomic classification.</title>
        <authorList>
            <person name="Goeker M."/>
        </authorList>
    </citation>
    <scope>NUCLEOTIDE SEQUENCE [LARGE SCALE GENOMIC DNA]</scope>
    <source>
        <strain evidence="1 2">DSM 101727</strain>
    </source>
</reference>
<protein>
    <recommendedName>
        <fullName evidence="3">Dynamin family protein</fullName>
    </recommendedName>
</protein>
<evidence type="ECO:0000313" key="2">
    <source>
        <dbReference type="Proteomes" id="UP000294257"/>
    </source>
</evidence>
<dbReference type="EMBL" id="SGWQ01000002">
    <property type="protein sequence ID" value="RZS43539.1"/>
    <property type="molecule type" value="Genomic_DNA"/>
</dbReference>
<dbReference type="SUPFAM" id="SSF52540">
    <property type="entry name" value="P-loop containing nucleoside triphosphate hydrolases"/>
    <property type="match status" value="1"/>
</dbReference>
<name>A0A4Q7L1Y6_9PSEU</name>
<comment type="caution">
    <text evidence="1">The sequence shown here is derived from an EMBL/GenBank/DDBJ whole genome shotgun (WGS) entry which is preliminary data.</text>
</comment>
<sequence>MTGLAPAVHHLLLRAAEVFQDVPRARAWLHGQLERWEEPLRLAIAGGRQTGKSTLVNALIGERLCPPGPGDAPVWIHGAPTAEAIMYPSGGPPVSGLIRREGDRSRVDPDAWPDGPLDRVDLRWPARSLRGLTLLDAVAPDDAEPTDARVFAAADAVLYLVRQAALPEIAPVRAACDRAPTGAGAVGSMVVLARADEVGGGRIDALTSAKQVARGHRDRVEVRQVCQDVIAVAGLLALAGRTMTELDFDSLCQVAAVPRADLEPALLSADRFAGASFPAPLPPEVRAELLDRYGLFGVRLAVTLIRTGSTSKAALAAELVRRSGIGDLRESIGRLFTDRADVLKARTALAALGPLLRTETGPGANELAAELERIVAGAHEFRELRTLAALDSMAFTEELADEVRRLIGGFGVAPVIRLGLHEDATDSDLEAEAWDMLHRWRENAERPDWTVAQRQAAHVVVRTCEELAMR</sequence>
<keyword evidence="2" id="KW-1185">Reference proteome</keyword>
<accession>A0A4Q7L1Y6</accession>
<evidence type="ECO:0000313" key="1">
    <source>
        <dbReference type="EMBL" id="RZS43539.1"/>
    </source>
</evidence>
<proteinExistence type="predicted"/>
<dbReference type="InterPro" id="IPR027417">
    <property type="entry name" value="P-loop_NTPase"/>
</dbReference>
<dbReference type="Proteomes" id="UP000294257">
    <property type="component" value="Unassembled WGS sequence"/>
</dbReference>
<organism evidence="1 2">
    <name type="scientific">Herbihabitans rhizosphaerae</name>
    <dbReference type="NCBI Taxonomy" id="1872711"/>
    <lineage>
        <taxon>Bacteria</taxon>
        <taxon>Bacillati</taxon>
        <taxon>Actinomycetota</taxon>
        <taxon>Actinomycetes</taxon>
        <taxon>Pseudonocardiales</taxon>
        <taxon>Pseudonocardiaceae</taxon>
        <taxon>Herbihabitans</taxon>
    </lineage>
</organism>
<dbReference type="AlphaFoldDB" id="A0A4Q7L1Y6"/>
<gene>
    <name evidence="1" type="ORF">EV193_102519</name>
</gene>
<dbReference type="RefSeq" id="WP_242613215.1">
    <property type="nucleotide sequence ID" value="NZ_SGWQ01000002.1"/>
</dbReference>
<evidence type="ECO:0008006" key="3">
    <source>
        <dbReference type="Google" id="ProtNLM"/>
    </source>
</evidence>